<protein>
    <submittedName>
        <fullName evidence="1">Uncharacterized protein</fullName>
    </submittedName>
</protein>
<sequence>MEASVYHCNLHQQMQTADLRTGRMHFHIFCEGDEGVFPCHSPPSTPEVTGQE</sequence>
<accession>A0A9Q1CFK9</accession>
<evidence type="ECO:0000313" key="1">
    <source>
        <dbReference type="EMBL" id="KAJ8044035.1"/>
    </source>
</evidence>
<dbReference type="EMBL" id="JAIZAY010000004">
    <property type="protein sequence ID" value="KAJ8044035.1"/>
    <property type="molecule type" value="Genomic_DNA"/>
</dbReference>
<dbReference type="AlphaFoldDB" id="A0A9Q1CFK9"/>
<organism evidence="1 2">
    <name type="scientific">Holothuria leucospilota</name>
    <name type="common">Black long sea cucumber</name>
    <name type="synonym">Mertensiothuria leucospilota</name>
    <dbReference type="NCBI Taxonomy" id="206669"/>
    <lineage>
        <taxon>Eukaryota</taxon>
        <taxon>Metazoa</taxon>
        <taxon>Echinodermata</taxon>
        <taxon>Eleutherozoa</taxon>
        <taxon>Echinozoa</taxon>
        <taxon>Holothuroidea</taxon>
        <taxon>Aspidochirotacea</taxon>
        <taxon>Aspidochirotida</taxon>
        <taxon>Holothuriidae</taxon>
        <taxon>Holothuria</taxon>
    </lineage>
</organism>
<proteinExistence type="predicted"/>
<dbReference type="Proteomes" id="UP001152320">
    <property type="component" value="Chromosome 4"/>
</dbReference>
<keyword evidence="2" id="KW-1185">Reference proteome</keyword>
<name>A0A9Q1CFK9_HOLLE</name>
<gene>
    <name evidence="1" type="ORF">HOLleu_11380</name>
</gene>
<reference evidence="1" key="1">
    <citation type="submission" date="2021-10" db="EMBL/GenBank/DDBJ databases">
        <title>Tropical sea cucumber genome reveals ecological adaptation and Cuvierian tubules defense mechanism.</title>
        <authorList>
            <person name="Chen T."/>
        </authorList>
    </citation>
    <scope>NUCLEOTIDE SEQUENCE</scope>
    <source>
        <strain evidence="1">Nanhai2018</strain>
        <tissue evidence="1">Muscle</tissue>
    </source>
</reference>
<comment type="caution">
    <text evidence="1">The sequence shown here is derived from an EMBL/GenBank/DDBJ whole genome shotgun (WGS) entry which is preliminary data.</text>
</comment>
<evidence type="ECO:0000313" key="2">
    <source>
        <dbReference type="Proteomes" id="UP001152320"/>
    </source>
</evidence>